<name>A0A8J2JTG5_9HEXA</name>
<sequence>NWAGGLRDHLYFLWRDKSCGLDGCVSARHDFFRDDRDSV</sequence>
<reference evidence="1" key="1">
    <citation type="submission" date="2021-06" db="EMBL/GenBank/DDBJ databases">
        <authorList>
            <person name="Hodson N. C."/>
            <person name="Mongue J. A."/>
            <person name="Jaron S. K."/>
        </authorList>
    </citation>
    <scope>NUCLEOTIDE SEQUENCE</scope>
</reference>
<evidence type="ECO:0000313" key="1">
    <source>
        <dbReference type="EMBL" id="CAG7697364.1"/>
    </source>
</evidence>
<organism evidence="1 2">
    <name type="scientific">Allacma fusca</name>
    <dbReference type="NCBI Taxonomy" id="39272"/>
    <lineage>
        <taxon>Eukaryota</taxon>
        <taxon>Metazoa</taxon>
        <taxon>Ecdysozoa</taxon>
        <taxon>Arthropoda</taxon>
        <taxon>Hexapoda</taxon>
        <taxon>Collembola</taxon>
        <taxon>Symphypleona</taxon>
        <taxon>Sminthuridae</taxon>
        <taxon>Allacma</taxon>
    </lineage>
</organism>
<protein>
    <submittedName>
        <fullName evidence="1">Uncharacterized protein</fullName>
    </submittedName>
</protein>
<gene>
    <name evidence="1" type="ORF">AFUS01_LOCUS4012</name>
</gene>
<keyword evidence="2" id="KW-1185">Reference proteome</keyword>
<dbReference type="Proteomes" id="UP000708208">
    <property type="component" value="Unassembled WGS sequence"/>
</dbReference>
<dbReference type="EMBL" id="CAJVCH010024770">
    <property type="protein sequence ID" value="CAG7697364.1"/>
    <property type="molecule type" value="Genomic_DNA"/>
</dbReference>
<comment type="caution">
    <text evidence="1">The sequence shown here is derived from an EMBL/GenBank/DDBJ whole genome shotgun (WGS) entry which is preliminary data.</text>
</comment>
<dbReference type="AlphaFoldDB" id="A0A8J2JTG5"/>
<feature type="non-terminal residue" evidence="1">
    <location>
        <position position="1"/>
    </location>
</feature>
<proteinExistence type="predicted"/>
<accession>A0A8J2JTG5</accession>
<evidence type="ECO:0000313" key="2">
    <source>
        <dbReference type="Proteomes" id="UP000708208"/>
    </source>
</evidence>